<keyword evidence="3" id="KW-1185">Reference proteome</keyword>
<feature type="compositionally biased region" description="Basic and acidic residues" evidence="1">
    <location>
        <begin position="234"/>
        <end position="248"/>
    </location>
</feature>
<dbReference type="AlphaFoldDB" id="A0AAV9VPG1"/>
<evidence type="ECO:0000313" key="2">
    <source>
        <dbReference type="EMBL" id="KAK6495140.1"/>
    </source>
</evidence>
<feature type="region of interest" description="Disordered" evidence="1">
    <location>
        <begin position="92"/>
        <end position="116"/>
    </location>
</feature>
<feature type="region of interest" description="Disordered" evidence="1">
    <location>
        <begin position="228"/>
        <end position="264"/>
    </location>
</feature>
<organism evidence="2 3">
    <name type="scientific">Arthrobotrys musiformis</name>
    <dbReference type="NCBI Taxonomy" id="47236"/>
    <lineage>
        <taxon>Eukaryota</taxon>
        <taxon>Fungi</taxon>
        <taxon>Dikarya</taxon>
        <taxon>Ascomycota</taxon>
        <taxon>Pezizomycotina</taxon>
        <taxon>Orbiliomycetes</taxon>
        <taxon>Orbiliales</taxon>
        <taxon>Orbiliaceae</taxon>
        <taxon>Arthrobotrys</taxon>
    </lineage>
</organism>
<dbReference type="EMBL" id="JAVHJL010000013">
    <property type="protein sequence ID" value="KAK6495140.1"/>
    <property type="molecule type" value="Genomic_DNA"/>
</dbReference>
<evidence type="ECO:0000256" key="1">
    <source>
        <dbReference type="SAM" id="MobiDB-lite"/>
    </source>
</evidence>
<evidence type="ECO:0000313" key="3">
    <source>
        <dbReference type="Proteomes" id="UP001370758"/>
    </source>
</evidence>
<reference evidence="2 3" key="1">
    <citation type="submission" date="2023-08" db="EMBL/GenBank/DDBJ databases">
        <authorList>
            <person name="Palmer J.M."/>
        </authorList>
    </citation>
    <scope>NUCLEOTIDE SEQUENCE [LARGE SCALE GENOMIC DNA]</scope>
    <source>
        <strain evidence="2 3">TWF481</strain>
    </source>
</reference>
<dbReference type="Proteomes" id="UP001370758">
    <property type="component" value="Unassembled WGS sequence"/>
</dbReference>
<gene>
    <name evidence="2" type="ORF">TWF481_003168</name>
</gene>
<sequence>MSLPGSTSNRVVYGEAKNVNIFTFGGHRGAQNPTVSTQMAELTASPTPTCSPLRSITKPPLGIVCDKPASLSPSPSVLQLYYLESTVPTEFPLQSPPRSKRRALRMADTNPSVKEKKSLKSYLTTLTRKVSQKTATGAQQLGNLARSATITRSKTMKGRKNHDNPNAIITTTTTTTSVASVFIPPRTVTSPPPPLEVDGKPAPRLPNIVYRSPDADFIESHMEAKIRSIGSNGEAEKGGDEVKKKDRMGGYTIRIIDPNSNKDA</sequence>
<name>A0AAV9VPG1_9PEZI</name>
<proteinExistence type="predicted"/>
<accession>A0AAV9VPG1</accession>
<comment type="caution">
    <text evidence="2">The sequence shown here is derived from an EMBL/GenBank/DDBJ whole genome shotgun (WGS) entry which is preliminary data.</text>
</comment>
<protein>
    <submittedName>
        <fullName evidence="2">Uncharacterized protein</fullName>
    </submittedName>
</protein>